<comment type="caution">
    <text evidence="1">The sequence shown here is derived from an EMBL/GenBank/DDBJ whole genome shotgun (WGS) entry which is preliminary data.</text>
</comment>
<keyword evidence="2" id="KW-1185">Reference proteome</keyword>
<evidence type="ECO:0000313" key="2">
    <source>
        <dbReference type="Proteomes" id="UP001153332"/>
    </source>
</evidence>
<reference evidence="1" key="1">
    <citation type="submission" date="2022-12" db="EMBL/GenBank/DDBJ databases">
        <title>Genome Sequence of Lasiodiplodia mahajangana.</title>
        <authorList>
            <person name="Buettner E."/>
        </authorList>
    </citation>
    <scope>NUCLEOTIDE SEQUENCE</scope>
    <source>
        <strain evidence="1">VT137</strain>
    </source>
</reference>
<dbReference type="EMBL" id="JAPUUL010000918">
    <property type="protein sequence ID" value="KAJ8128915.1"/>
    <property type="molecule type" value="Genomic_DNA"/>
</dbReference>
<organism evidence="1 2">
    <name type="scientific">Lasiodiplodia mahajangana</name>
    <dbReference type="NCBI Taxonomy" id="1108764"/>
    <lineage>
        <taxon>Eukaryota</taxon>
        <taxon>Fungi</taxon>
        <taxon>Dikarya</taxon>
        <taxon>Ascomycota</taxon>
        <taxon>Pezizomycotina</taxon>
        <taxon>Dothideomycetes</taxon>
        <taxon>Dothideomycetes incertae sedis</taxon>
        <taxon>Botryosphaeriales</taxon>
        <taxon>Botryosphaeriaceae</taxon>
        <taxon>Lasiodiplodia</taxon>
    </lineage>
</organism>
<sequence>MASPRPLDGYRRLRGNIDAADADVAVINDCPYLIKMLFDHNDDMAVPLNPTWLLESGETQLGRAKAGNLWQSSFIAHFLDGRTMKIYLGLGPIFETRATPEIFPDGKAAALLAPSKPLNTGTDYFFWFFNGPGVLPPLINSAIQANLPAMLDALAYNPQTIHINDDISVTIEGAKIDPSQVQCVYAACLHNPTPEGSRNVNTILRIGSGVVLGSLKLGGNTGKVSLSVKDLMIYVQAQVYLQYNVTTNKVEGKVLVTRLQCSLQDYNISGDNSILPYIKLWFPILETIGTPYRMAAAINTIFNTKIIDYINSKLSPPKPPFALGIASALGFVFPTIAIPPSPPPLRLPRFSSSFDTTTWMSDPRIQAKTLADLKLPGTHDSATCDLSSVLSTQKYPNIIDLWYLKEGSAPSHDGKWPFTIPPTEENPLYLGKALYDYVMGVGVNMISRTQGMTIFQQLQAGIRYFDFRVYYDDRDGKFYVHHALRGIAFRQVLSQIADFFFKHPNSSELVFAVISHTNFSSYVDKIPIFVAEIKAILSSNVFWLPSPPEEPINFQSLAGVPVGKITMGKSKVMFINNDVGAGSITKWYCPDYVTNTAGYAATDWSSDLYTPEQLAEREGTALQKHTDSLWSVSWSLAADVPTIIESNLVRLTGVEQWPLREIATKANTALRGFLDKYGGANARFNVVTVDWAECCDSEEKVPEMIIRMNYEKKSRFVSRL</sequence>
<gene>
    <name evidence="1" type="ORF">O1611_g4716</name>
</gene>
<evidence type="ECO:0000313" key="1">
    <source>
        <dbReference type="EMBL" id="KAJ8128915.1"/>
    </source>
</evidence>
<dbReference type="Proteomes" id="UP001153332">
    <property type="component" value="Unassembled WGS sequence"/>
</dbReference>
<protein>
    <submittedName>
        <fullName evidence="1">Uncharacterized protein</fullName>
    </submittedName>
</protein>
<proteinExistence type="predicted"/>
<accession>A0ACC2JN20</accession>
<name>A0ACC2JN20_9PEZI</name>